<sequence length="483" mass="53597">MTHTVEKIGGTSIANTPVILDNVLINGREGDDLYNRIFVVSAYAGMTNLLLEHKKSGKPGVYALFAKAENKWQWSEALTELSEAMREKNHEVFGDHPDRKVADNFVLERVEGVRNCLIDLHRLCSYGQFRLDEHLMTVREMLAALGEAHSAHNTSLLLRQRDINSVFVDFTGWRDDEKMSLDERIRTSLQGIDFSKELPICTGYASCIEGMVKLYDRGYTEVTFSRIGALTNAAEAIIHKEFHLSSADPKLVGNDKVMKIGKTNYDVADQLSNMGMEAVHPKAAKGLRQAGVPLRVKNTFDPSDAGTIITDDFHPEEARAEIVTGIKNLYAFELFEQDMVGVKGYDAEALKALTRHKVWIVSKSSNANTITHYVDCTRESLNRAAADLEALYENAEVTTRELAIVSVIGANLDVPGMTAKATSALYDAGINMLGLQKLTRSTDLQLFVAKEDYDEAVRVLHKALVEEESAHRDGDSAEIRTAA</sequence>
<keyword evidence="6" id="KW-0067">ATP-binding</keyword>
<dbReference type="Gene3D" id="3.30.2130.10">
    <property type="entry name" value="VC0802-like"/>
    <property type="match status" value="1"/>
</dbReference>
<comment type="similarity">
    <text evidence="1">Belongs to the aspartokinase family.</text>
</comment>
<dbReference type="PANTHER" id="PTHR21499">
    <property type="entry name" value="ASPARTATE KINASE"/>
    <property type="match status" value="1"/>
</dbReference>
<dbReference type="SUPFAM" id="SSF55021">
    <property type="entry name" value="ACT-like"/>
    <property type="match status" value="2"/>
</dbReference>
<keyword evidence="5 10" id="KW-0418">Kinase</keyword>
<feature type="domain" description="CASTOR ACT" evidence="9">
    <location>
        <begin position="400"/>
        <end position="462"/>
    </location>
</feature>
<dbReference type="OrthoDB" id="9799110at2"/>
<dbReference type="Proteomes" id="UP000265431">
    <property type="component" value="Unassembled WGS sequence"/>
</dbReference>
<dbReference type="Pfam" id="PF13840">
    <property type="entry name" value="ACT_7"/>
    <property type="match status" value="1"/>
</dbReference>
<evidence type="ECO:0000256" key="5">
    <source>
        <dbReference type="ARBA" id="ARBA00022777"/>
    </source>
</evidence>
<dbReference type="GO" id="GO:0005829">
    <property type="term" value="C:cytosol"/>
    <property type="evidence" value="ECO:0007669"/>
    <property type="project" value="TreeGrafter"/>
</dbReference>
<dbReference type="SUPFAM" id="SSF53633">
    <property type="entry name" value="Carbamate kinase-like"/>
    <property type="match status" value="1"/>
</dbReference>
<evidence type="ECO:0000259" key="9">
    <source>
        <dbReference type="Pfam" id="PF13840"/>
    </source>
</evidence>
<evidence type="ECO:0000256" key="3">
    <source>
        <dbReference type="ARBA" id="ARBA00022679"/>
    </source>
</evidence>
<dbReference type="Gene3D" id="3.40.1160.10">
    <property type="entry name" value="Acetylglutamate kinase-like"/>
    <property type="match status" value="1"/>
</dbReference>
<dbReference type="EC" id="2.7.2.4" evidence="2"/>
<dbReference type="GO" id="GO:0009090">
    <property type="term" value="P:homoserine biosynthetic process"/>
    <property type="evidence" value="ECO:0007669"/>
    <property type="project" value="TreeGrafter"/>
</dbReference>
<evidence type="ECO:0000256" key="2">
    <source>
        <dbReference type="ARBA" id="ARBA00013059"/>
    </source>
</evidence>
<dbReference type="AlphaFoldDB" id="A0A399R061"/>
<dbReference type="CDD" id="cd04910">
    <property type="entry name" value="ACT_AK-Ectoine_1"/>
    <property type="match status" value="1"/>
</dbReference>
<proteinExistence type="inferred from homology"/>
<evidence type="ECO:0000256" key="4">
    <source>
        <dbReference type="ARBA" id="ARBA00022741"/>
    </source>
</evidence>
<accession>A0A399R061</accession>
<feature type="domain" description="Aspartate/glutamate/uridylate kinase" evidence="8">
    <location>
        <begin position="4"/>
        <end position="298"/>
    </location>
</feature>
<keyword evidence="4" id="KW-0547">Nucleotide-binding</keyword>
<dbReference type="GO" id="GO:0004072">
    <property type="term" value="F:aspartate kinase activity"/>
    <property type="evidence" value="ECO:0007669"/>
    <property type="project" value="UniProtKB-EC"/>
</dbReference>
<dbReference type="NCBIfam" id="NF006614">
    <property type="entry name" value="PRK09181.1"/>
    <property type="match status" value="1"/>
</dbReference>
<dbReference type="Pfam" id="PF00696">
    <property type="entry name" value="AA_kinase"/>
    <property type="match status" value="1"/>
</dbReference>
<dbReference type="GO" id="GO:0005524">
    <property type="term" value="F:ATP binding"/>
    <property type="evidence" value="ECO:0007669"/>
    <property type="project" value="UniProtKB-KW"/>
</dbReference>
<dbReference type="InterPro" id="IPR001048">
    <property type="entry name" value="Asp/Glu/Uridylate_kinase"/>
</dbReference>
<evidence type="ECO:0000256" key="7">
    <source>
        <dbReference type="ARBA" id="ARBA00047872"/>
    </source>
</evidence>
<comment type="caution">
    <text evidence="10">The sequence shown here is derived from an EMBL/GenBank/DDBJ whole genome shotgun (WGS) entry which is preliminary data.</text>
</comment>
<dbReference type="InterPro" id="IPR045865">
    <property type="entry name" value="ACT-like_dom_sf"/>
</dbReference>
<protein>
    <recommendedName>
        <fullName evidence="2">aspartate kinase</fullName>
        <ecNumber evidence="2">2.7.2.4</ecNumber>
    </recommendedName>
</protein>
<evidence type="ECO:0000259" key="8">
    <source>
        <dbReference type="Pfam" id="PF00696"/>
    </source>
</evidence>
<dbReference type="GO" id="GO:0009089">
    <property type="term" value="P:lysine biosynthetic process via diaminopimelate"/>
    <property type="evidence" value="ECO:0007669"/>
    <property type="project" value="TreeGrafter"/>
</dbReference>
<evidence type="ECO:0000313" key="11">
    <source>
        <dbReference type="Proteomes" id="UP000265431"/>
    </source>
</evidence>
<evidence type="ECO:0000313" key="10">
    <source>
        <dbReference type="EMBL" id="RIJ24558.1"/>
    </source>
</evidence>
<dbReference type="InterPro" id="IPR027795">
    <property type="entry name" value="CASTOR_ACT_dom"/>
</dbReference>
<dbReference type="InterPro" id="IPR036393">
    <property type="entry name" value="AceGlu_kinase-like_sf"/>
</dbReference>
<dbReference type="RefSeq" id="WP_119379747.1">
    <property type="nucleotide sequence ID" value="NZ_QWGB01000005.1"/>
</dbReference>
<comment type="catalytic activity">
    <reaction evidence="7">
        <text>L-aspartate + ATP = 4-phospho-L-aspartate + ADP</text>
        <dbReference type="Rhea" id="RHEA:23776"/>
        <dbReference type="ChEBI" id="CHEBI:29991"/>
        <dbReference type="ChEBI" id="CHEBI:30616"/>
        <dbReference type="ChEBI" id="CHEBI:57535"/>
        <dbReference type="ChEBI" id="CHEBI:456216"/>
        <dbReference type="EC" id="2.7.2.4"/>
    </reaction>
</comment>
<reference evidence="10 11" key="1">
    <citation type="submission" date="2018-08" db="EMBL/GenBank/DDBJ databases">
        <title>Henriciella mobilis sp. nov., isolated from seawater.</title>
        <authorList>
            <person name="Cheng H."/>
            <person name="Wu Y.-H."/>
            <person name="Xu X.-W."/>
            <person name="Guo L.-L."/>
        </authorList>
    </citation>
    <scope>NUCLEOTIDE SEQUENCE [LARGE SCALE GENOMIC DNA]</scope>
    <source>
        <strain evidence="10 11">CCUG66934</strain>
    </source>
</reference>
<evidence type="ECO:0000256" key="6">
    <source>
        <dbReference type="ARBA" id="ARBA00022840"/>
    </source>
</evidence>
<name>A0A399R061_9PROT</name>
<gene>
    <name evidence="10" type="ORF">D1224_10105</name>
</gene>
<organism evidence="10 11">
    <name type="scientific">Henriciella barbarensis</name>
    <dbReference type="NCBI Taxonomy" id="86342"/>
    <lineage>
        <taxon>Bacteria</taxon>
        <taxon>Pseudomonadati</taxon>
        <taxon>Pseudomonadota</taxon>
        <taxon>Alphaproteobacteria</taxon>
        <taxon>Hyphomonadales</taxon>
        <taxon>Hyphomonadaceae</taxon>
        <taxon>Henriciella</taxon>
    </lineage>
</organism>
<keyword evidence="3 10" id="KW-0808">Transferase</keyword>
<dbReference type="EMBL" id="QWGB01000005">
    <property type="protein sequence ID" value="RIJ24558.1"/>
    <property type="molecule type" value="Genomic_DNA"/>
</dbReference>
<dbReference type="PANTHER" id="PTHR21499:SF3">
    <property type="entry name" value="ASPARTOKINASE"/>
    <property type="match status" value="1"/>
</dbReference>
<keyword evidence="11" id="KW-1185">Reference proteome</keyword>
<evidence type="ECO:0000256" key="1">
    <source>
        <dbReference type="ARBA" id="ARBA00010122"/>
    </source>
</evidence>